<protein>
    <submittedName>
        <fullName evidence="3">Ferric uptake regulator, Fur family</fullName>
    </submittedName>
</protein>
<keyword evidence="1" id="KW-0479">Metal-binding</keyword>
<dbReference type="GO" id="GO:0008270">
    <property type="term" value="F:zinc ion binding"/>
    <property type="evidence" value="ECO:0007669"/>
    <property type="project" value="TreeGrafter"/>
</dbReference>
<dbReference type="EMBL" id="CP000103">
    <property type="protein sequence ID" value="ABB75801.1"/>
    <property type="molecule type" value="Genomic_DNA"/>
</dbReference>
<proteinExistence type="predicted"/>
<dbReference type="GO" id="GO:0000976">
    <property type="term" value="F:transcription cis-regulatory region binding"/>
    <property type="evidence" value="ECO:0007669"/>
    <property type="project" value="TreeGrafter"/>
</dbReference>
<feature type="binding site" evidence="1">
    <location>
        <position position="197"/>
    </location>
    <ligand>
        <name>Zn(2+)</name>
        <dbReference type="ChEBI" id="CHEBI:29105"/>
    </ligand>
</feature>
<gene>
    <name evidence="3" type="ordered locus">Nmul_A2512</name>
</gene>
<organism evidence="3 4">
    <name type="scientific">Nitrosospira multiformis (strain ATCC 25196 / NCIMB 11849 / C 71)</name>
    <dbReference type="NCBI Taxonomy" id="323848"/>
    <lineage>
        <taxon>Bacteria</taxon>
        <taxon>Pseudomonadati</taxon>
        <taxon>Pseudomonadota</taxon>
        <taxon>Betaproteobacteria</taxon>
        <taxon>Nitrosomonadales</taxon>
        <taxon>Nitrosomonadaceae</taxon>
        <taxon>Nitrosospira</taxon>
    </lineage>
</organism>
<dbReference type="PANTHER" id="PTHR33202:SF7">
    <property type="entry name" value="FERRIC UPTAKE REGULATION PROTEIN"/>
    <property type="match status" value="1"/>
</dbReference>
<dbReference type="GO" id="GO:1900376">
    <property type="term" value="P:regulation of secondary metabolite biosynthetic process"/>
    <property type="evidence" value="ECO:0007669"/>
    <property type="project" value="TreeGrafter"/>
</dbReference>
<keyword evidence="4" id="KW-1185">Reference proteome</keyword>
<feature type="binding site" evidence="2">
    <location>
        <position position="173"/>
    </location>
    <ligand>
        <name>Fe cation</name>
        <dbReference type="ChEBI" id="CHEBI:24875"/>
    </ligand>
</feature>
<evidence type="ECO:0000313" key="4">
    <source>
        <dbReference type="Proteomes" id="UP000002718"/>
    </source>
</evidence>
<keyword evidence="2" id="KW-0408">Iron</keyword>
<comment type="cofactor">
    <cofactor evidence="2">
        <name>Mn(2+)</name>
        <dbReference type="ChEBI" id="CHEBI:29035"/>
    </cofactor>
    <cofactor evidence="2">
        <name>Fe(2+)</name>
        <dbReference type="ChEBI" id="CHEBI:29033"/>
    </cofactor>
    <text evidence="2">Binds 1 Mn(2+) or Fe(2+) ion per subunit.</text>
</comment>
<evidence type="ECO:0000256" key="1">
    <source>
        <dbReference type="PIRSR" id="PIRSR602481-1"/>
    </source>
</evidence>
<dbReference type="InterPro" id="IPR036390">
    <property type="entry name" value="WH_DNA-bd_sf"/>
</dbReference>
<evidence type="ECO:0000256" key="2">
    <source>
        <dbReference type="PIRSR" id="PIRSR602481-2"/>
    </source>
</evidence>
<dbReference type="KEGG" id="nmu:Nmul_A2512"/>
<name>Q2Y620_NITMU</name>
<comment type="cofactor">
    <cofactor evidence="1">
        <name>Zn(2+)</name>
        <dbReference type="ChEBI" id="CHEBI:29105"/>
    </cofactor>
    <text evidence="1">Binds 1 zinc ion per subunit.</text>
</comment>
<accession>Q2Y620</accession>
<dbReference type="Proteomes" id="UP000002718">
    <property type="component" value="Chromosome"/>
</dbReference>
<dbReference type="PANTHER" id="PTHR33202">
    <property type="entry name" value="ZINC UPTAKE REGULATION PROTEIN"/>
    <property type="match status" value="1"/>
</dbReference>
<dbReference type="GO" id="GO:0045892">
    <property type="term" value="P:negative regulation of DNA-templated transcription"/>
    <property type="evidence" value="ECO:0007669"/>
    <property type="project" value="TreeGrafter"/>
</dbReference>
<feature type="binding site" evidence="1">
    <location>
        <position position="163"/>
    </location>
    <ligand>
        <name>Zn(2+)</name>
        <dbReference type="ChEBI" id="CHEBI:29105"/>
    </ligand>
</feature>
<dbReference type="InterPro" id="IPR036388">
    <property type="entry name" value="WH-like_DNA-bd_sf"/>
</dbReference>
<reference evidence="3 4" key="2">
    <citation type="journal article" date="2008" name="Appl. Environ. Microbiol.">
        <title>Complete genome sequence of Nitrosospira multiformis, an ammonia-oxidizing bacterium from the soil environment.</title>
        <authorList>
            <person name="Norton J.M."/>
            <person name="Klotz M.G."/>
            <person name="Stein L.Y."/>
            <person name="Arp D.J."/>
            <person name="Bottomley P.J."/>
            <person name="Chain P.S."/>
            <person name="Hauser L.J."/>
            <person name="Land M.L."/>
            <person name="Larimer F.W."/>
            <person name="Shin M.W."/>
            <person name="Starkenburg S.R."/>
        </authorList>
    </citation>
    <scope>NUCLEOTIDE SEQUENCE [LARGE SCALE GENOMIC DNA]</scope>
    <source>
        <strain evidence="4">ATCC 25196 / NCIMB 11849 / C 71</strain>
    </source>
</reference>
<keyword evidence="1" id="KW-0862">Zinc</keyword>
<dbReference type="HOGENOM" id="CLU_096072_6_0_4"/>
<feature type="binding site" evidence="2">
    <location>
        <position position="151"/>
    </location>
    <ligand>
        <name>Fe cation</name>
        <dbReference type="ChEBI" id="CHEBI:24875"/>
    </ligand>
</feature>
<reference evidence="4" key="1">
    <citation type="submission" date="2005-08" db="EMBL/GenBank/DDBJ databases">
        <title>Complete sequence of chromosome 1 of Nitrosospira multiformis ATCC 25196.</title>
        <authorList>
            <person name="Copeland A."/>
            <person name="Lucas S."/>
            <person name="Lapidus A."/>
            <person name="Barry K."/>
            <person name="Detter J.C."/>
            <person name="Glavina T."/>
            <person name="Hammon N."/>
            <person name="Israni S."/>
            <person name="Pitluck S."/>
            <person name="Chain P."/>
            <person name="Malfatti S."/>
            <person name="Shin M."/>
            <person name="Vergez L."/>
            <person name="Schmutz J."/>
            <person name="Larimer F."/>
            <person name="Land M."/>
            <person name="Hauser L."/>
            <person name="Kyrpides N."/>
            <person name="Lykidis A."/>
            <person name="Richardson P."/>
        </authorList>
    </citation>
    <scope>NUCLEOTIDE SEQUENCE [LARGE SCALE GENOMIC DNA]</scope>
    <source>
        <strain evidence="4">ATCC 25196 / NCIMB 11849 / C 71</strain>
    </source>
</reference>
<dbReference type="AlphaFoldDB" id="Q2Y620"/>
<dbReference type="STRING" id="323848.Nmul_A2512"/>
<dbReference type="eggNOG" id="COG0735">
    <property type="taxonomic scope" value="Bacteria"/>
</dbReference>
<dbReference type="Gene3D" id="1.10.10.10">
    <property type="entry name" value="Winged helix-like DNA-binding domain superfamily/Winged helix DNA-binding domain"/>
    <property type="match status" value="1"/>
</dbReference>
<feature type="binding site" evidence="1">
    <location>
        <position position="200"/>
    </location>
    <ligand>
        <name>Zn(2+)</name>
        <dbReference type="ChEBI" id="CHEBI:29105"/>
    </ligand>
</feature>
<sequence>MPASSKKRTRPGFIVTCYNCPATNALQRQCHACGSRRTRLQMLAFSVIVNATLLQTTPQMHFLIDLQKKAEEMIRHRGERITPGRIHILAMLLSERRAVTHHEIEERLKGEHRFDRVTLYRVLEWLNEKGFVHRVVSADRVWRFRANLHEHSQQHAHFECLRCTKVVCLNEVETTHEFVLPAGYRSREVELTVKGLCAECV</sequence>
<dbReference type="SUPFAM" id="SSF46785">
    <property type="entry name" value="Winged helix' DNA-binding domain"/>
    <property type="match status" value="1"/>
</dbReference>
<dbReference type="InterPro" id="IPR002481">
    <property type="entry name" value="FUR"/>
</dbReference>
<evidence type="ECO:0000313" key="3">
    <source>
        <dbReference type="EMBL" id="ABB75801.1"/>
    </source>
</evidence>
<feature type="binding site" evidence="1">
    <location>
        <position position="160"/>
    </location>
    <ligand>
        <name>Zn(2+)</name>
        <dbReference type="ChEBI" id="CHEBI:29105"/>
    </ligand>
</feature>
<dbReference type="GO" id="GO:0003700">
    <property type="term" value="F:DNA-binding transcription factor activity"/>
    <property type="evidence" value="ECO:0007669"/>
    <property type="project" value="InterPro"/>
</dbReference>
<dbReference type="Pfam" id="PF01475">
    <property type="entry name" value="FUR"/>
    <property type="match status" value="1"/>
</dbReference>